<evidence type="ECO:0000256" key="3">
    <source>
        <dbReference type="ARBA" id="ARBA00006171"/>
    </source>
</evidence>
<evidence type="ECO:0000256" key="1">
    <source>
        <dbReference type="ARBA" id="ARBA00000830"/>
    </source>
</evidence>
<dbReference type="PANTHER" id="PTHR43434:SF1">
    <property type="entry name" value="PHOSPHOGLYCOLATE PHOSPHATASE"/>
    <property type="match status" value="1"/>
</dbReference>
<dbReference type="PANTHER" id="PTHR43434">
    <property type="entry name" value="PHOSPHOGLYCOLATE PHOSPHATASE"/>
    <property type="match status" value="1"/>
</dbReference>
<gene>
    <name evidence="5" type="ORF">CTI11_15420</name>
</gene>
<dbReference type="EC" id="3.1.3.18" evidence="4"/>
<evidence type="ECO:0000256" key="2">
    <source>
        <dbReference type="ARBA" id="ARBA00004818"/>
    </source>
</evidence>
<organism evidence="5">
    <name type="scientific">Chryseobacterium sp. B5</name>
    <dbReference type="NCBI Taxonomy" id="2050562"/>
    <lineage>
        <taxon>Bacteria</taxon>
        <taxon>Pseudomonadati</taxon>
        <taxon>Bacteroidota</taxon>
        <taxon>Flavobacteriia</taxon>
        <taxon>Flavobacteriales</taxon>
        <taxon>Weeksellaceae</taxon>
        <taxon>Chryseobacterium group</taxon>
        <taxon>Chryseobacterium</taxon>
    </lineage>
</organism>
<dbReference type="EMBL" id="PEKC01000056">
    <property type="protein sequence ID" value="PII35203.1"/>
    <property type="molecule type" value="Genomic_DNA"/>
</dbReference>
<dbReference type="InterPro" id="IPR036412">
    <property type="entry name" value="HAD-like_sf"/>
</dbReference>
<proteinExistence type="inferred from homology"/>
<dbReference type="InterPro" id="IPR023214">
    <property type="entry name" value="HAD_sf"/>
</dbReference>
<dbReference type="Pfam" id="PF00702">
    <property type="entry name" value="Hydrolase"/>
    <property type="match status" value="1"/>
</dbReference>
<name>A0A2G7T810_9FLAO</name>
<evidence type="ECO:0000256" key="4">
    <source>
        <dbReference type="ARBA" id="ARBA00013078"/>
    </source>
</evidence>
<dbReference type="Gene3D" id="3.40.50.1000">
    <property type="entry name" value="HAD superfamily/HAD-like"/>
    <property type="match status" value="1"/>
</dbReference>
<sequence length="228" mass="24494">MHIYIFDIDGTLTDSVAAHQRCFGAAFRAIGMREVDENWGGYRHHTDSGIFREAFARAHGREASVEDEARFVSALVREWEKIPAQVQEIAGAADFLAKLAESGQIRFAFATGSYRHLAQAKLAAAGIACPERLLVTASEFATREEIVSAAIAAASAGRDASQITSVVSFGDGLWDLHTARQLRLQFVGVGAGAKAELLKNAGAEVVATDFRQLVDMLSVPETVGALMV</sequence>
<dbReference type="SUPFAM" id="SSF56784">
    <property type="entry name" value="HAD-like"/>
    <property type="match status" value="1"/>
</dbReference>
<dbReference type="CDD" id="cd01427">
    <property type="entry name" value="HAD_like"/>
    <property type="match status" value="1"/>
</dbReference>
<dbReference type="InterPro" id="IPR050155">
    <property type="entry name" value="HAD-like_hydrolase_sf"/>
</dbReference>
<comment type="catalytic activity">
    <reaction evidence="1">
        <text>2-phosphoglycolate + H2O = glycolate + phosphate</text>
        <dbReference type="Rhea" id="RHEA:14369"/>
        <dbReference type="ChEBI" id="CHEBI:15377"/>
        <dbReference type="ChEBI" id="CHEBI:29805"/>
        <dbReference type="ChEBI" id="CHEBI:43474"/>
        <dbReference type="ChEBI" id="CHEBI:58033"/>
        <dbReference type="EC" id="3.1.3.18"/>
    </reaction>
</comment>
<accession>A0A2G7T810</accession>
<dbReference type="InterPro" id="IPR023198">
    <property type="entry name" value="PGP-like_dom2"/>
</dbReference>
<protein>
    <recommendedName>
        <fullName evidence="4">phosphoglycolate phosphatase</fullName>
        <ecNumber evidence="4">3.1.3.18</ecNumber>
    </recommendedName>
</protein>
<comment type="similarity">
    <text evidence="3">Belongs to the HAD-like hydrolase superfamily. CbbY/CbbZ/Gph/YieH family.</text>
</comment>
<dbReference type="Gene3D" id="1.10.150.240">
    <property type="entry name" value="Putative phosphatase, domain 2"/>
    <property type="match status" value="1"/>
</dbReference>
<evidence type="ECO:0000313" key="5">
    <source>
        <dbReference type="EMBL" id="PII35203.1"/>
    </source>
</evidence>
<dbReference type="GO" id="GO:0008967">
    <property type="term" value="F:phosphoglycolate phosphatase activity"/>
    <property type="evidence" value="ECO:0007669"/>
    <property type="project" value="UniProtKB-EC"/>
</dbReference>
<dbReference type="AlphaFoldDB" id="A0A2G7T810"/>
<dbReference type="GO" id="GO:0006281">
    <property type="term" value="P:DNA repair"/>
    <property type="evidence" value="ECO:0007669"/>
    <property type="project" value="TreeGrafter"/>
</dbReference>
<reference evidence="5" key="1">
    <citation type="submission" date="2017-10" db="EMBL/GenBank/DDBJ databases">
        <title>Chryseobacterium sp. B5 is a hydrocarbonoclastic and plant growth promoting bacterium.</title>
        <authorList>
            <person name="Thijs S."/>
            <person name="Gkorezis P."/>
            <person name="Van Hamme J."/>
        </authorList>
    </citation>
    <scope>NUCLEOTIDE SEQUENCE</scope>
    <source>
        <strain evidence="5">B5</strain>
    </source>
</reference>
<comment type="pathway">
    <text evidence="2">Organic acid metabolism; glycolate biosynthesis; glycolate from 2-phosphoglycolate: step 1/1.</text>
</comment>
<comment type="caution">
    <text evidence="5">The sequence shown here is derived from an EMBL/GenBank/DDBJ whole genome shotgun (WGS) entry which is preliminary data.</text>
</comment>